<dbReference type="Proteomes" id="UP000054289">
    <property type="component" value="Unassembled WGS sequence"/>
</dbReference>
<gene>
    <name evidence="1" type="ORF">PFHG_00595</name>
</gene>
<organism evidence="1 2">
    <name type="scientific">Plasmodium falciparum (isolate HB3)</name>
    <dbReference type="NCBI Taxonomy" id="137071"/>
    <lineage>
        <taxon>Eukaryota</taxon>
        <taxon>Sar</taxon>
        <taxon>Alveolata</taxon>
        <taxon>Apicomplexa</taxon>
        <taxon>Aconoidasida</taxon>
        <taxon>Haemosporida</taxon>
        <taxon>Plasmodiidae</taxon>
        <taxon>Plasmodium</taxon>
        <taxon>Plasmodium (Laverania)</taxon>
    </lineage>
</organism>
<sequence length="141" mass="17142">DKDIIDQLNKDIIDEENLSKHKAHICLEPNYERDYKYLCPEDKYLCICITYFHFRKIKVSLYKNFKGILFCFILSIFSYRGLHYDGHCESLKYFQEYNDNEKKEFELSCCVLGPKLKGDNKKKNKIKQWTYHKTKKYIKQK</sequence>
<protein>
    <submittedName>
        <fullName evidence="1">Uncharacterized protein</fullName>
    </submittedName>
</protein>
<evidence type="ECO:0000313" key="2">
    <source>
        <dbReference type="Proteomes" id="UP000054289"/>
    </source>
</evidence>
<reference evidence="1 2" key="1">
    <citation type="submission" date="2006-03" db="EMBL/GenBank/DDBJ databases">
        <title>Annotation of Plasmodium falciparum HB3.</title>
        <authorList>
            <consortium name="The Broad Institute Genome Sequencing Platform"/>
            <person name="Volkman S.K."/>
            <person name="Neafsey D.E."/>
            <person name="Dash A.P."/>
            <person name="Chitnis C.E."/>
            <person name="Hartl D.L."/>
            <person name="Young S.K."/>
            <person name="Zeng Q."/>
            <person name="Koehrsen M."/>
            <person name="Alvarado L."/>
            <person name="Berlin A."/>
            <person name="Borenstein D."/>
            <person name="Chapman S.B."/>
            <person name="Chen Z."/>
            <person name="Engels R."/>
            <person name="Freedman E."/>
            <person name="Gellesch M."/>
            <person name="Goldberg J."/>
            <person name="Griggs A."/>
            <person name="Gujja S."/>
            <person name="Heilman E.R."/>
            <person name="Heiman D.I."/>
            <person name="Howarth C."/>
            <person name="Jen D."/>
            <person name="Larson L."/>
            <person name="Mehta T."/>
            <person name="Neiman D."/>
            <person name="Park D."/>
            <person name="Pearson M."/>
            <person name="Roberts A."/>
            <person name="Saif S."/>
            <person name="Shea T."/>
            <person name="Shenoy N."/>
            <person name="Sisk P."/>
            <person name="Stolte C."/>
            <person name="Sykes S."/>
            <person name="Walk T."/>
            <person name="White J."/>
            <person name="Yandava C."/>
            <person name="Haas B."/>
            <person name="Henn M.R."/>
            <person name="Nusbaum C."/>
            <person name="Birren B."/>
        </authorList>
    </citation>
    <scope>NUCLEOTIDE SEQUENCE [LARGE SCALE GENOMIC DNA]</scope>
    <source>
        <strain evidence="1">HB3</strain>
    </source>
</reference>
<dbReference type="KEGG" id="pfh:PFHG_00595"/>
<name>A0A0L7K6C4_PLAFX</name>
<feature type="non-terminal residue" evidence="1">
    <location>
        <position position="1"/>
    </location>
</feature>
<accession>A0A0L7K6C4</accession>
<dbReference type="EMBL" id="CH671926">
    <property type="protein sequence ID" value="KOB58847.1"/>
    <property type="molecule type" value="Genomic_DNA"/>
</dbReference>
<dbReference type="AlphaFoldDB" id="A0A0L7K6C4"/>
<evidence type="ECO:0000313" key="1">
    <source>
        <dbReference type="EMBL" id="KOB58847.1"/>
    </source>
</evidence>
<reference evidence="2" key="2">
    <citation type="submission" date="2006-03" db="EMBL/GenBank/DDBJ databases">
        <title>The genome sequence of the Plasmodium falciparum HB3.</title>
        <authorList>
            <consortium name="The Broad Institute Genome Sequencing Platform"/>
            <person name="Birren B."/>
            <person name="Lander E."/>
            <person name="Galagan J."/>
            <person name="Nusbaum C."/>
            <person name="Devon K."/>
            <person name="Henn M."/>
            <person name="Jaffe D."/>
            <person name="Butler J."/>
            <person name="Alvarez P."/>
            <person name="Gnerre S."/>
            <person name="Grabherr M."/>
            <person name="Kleber M."/>
            <person name="Mauceli E."/>
            <person name="Brockman W."/>
            <person name="MacCallum I.A."/>
            <person name="Rounsley S."/>
            <person name="Young S."/>
            <person name="LaButti K."/>
            <person name="Pushparaj V."/>
            <person name="DeCaprio D."/>
            <person name="Crawford M."/>
            <person name="Koehrsen M."/>
            <person name="Engels R."/>
            <person name="Montgomery P."/>
            <person name="Pearson M."/>
            <person name="Howarth C."/>
            <person name="Larson L."/>
            <person name="Luoma S."/>
            <person name="White J."/>
            <person name="Kodira C."/>
            <person name="Zeng Q."/>
            <person name="Oleary S."/>
            <person name="Yandava C."/>
            <person name="Alvarado L."/>
            <person name="Wirth D."/>
            <person name="Volkman S."/>
            <person name="Hartl D."/>
        </authorList>
    </citation>
    <scope>NUCLEOTIDE SEQUENCE [LARGE SCALE GENOMIC DNA]</scope>
</reference>
<dbReference type="OrthoDB" id="380440at2759"/>
<proteinExistence type="predicted"/>